<feature type="region of interest" description="Disordered" evidence="1">
    <location>
        <begin position="105"/>
        <end position="154"/>
    </location>
</feature>
<feature type="region of interest" description="Disordered" evidence="1">
    <location>
        <begin position="254"/>
        <end position="475"/>
    </location>
</feature>
<feature type="region of interest" description="Disordered" evidence="1">
    <location>
        <begin position="856"/>
        <end position="899"/>
    </location>
</feature>
<dbReference type="Proteomes" id="UP001586593">
    <property type="component" value="Unassembled WGS sequence"/>
</dbReference>
<evidence type="ECO:0008006" key="4">
    <source>
        <dbReference type="Google" id="ProtNLM"/>
    </source>
</evidence>
<feature type="compositionally biased region" description="Basic residues" evidence="1">
    <location>
        <begin position="374"/>
        <end position="386"/>
    </location>
</feature>
<organism evidence="2 3">
    <name type="scientific">Phialemonium thermophilum</name>
    <dbReference type="NCBI Taxonomy" id="223376"/>
    <lineage>
        <taxon>Eukaryota</taxon>
        <taxon>Fungi</taxon>
        <taxon>Dikarya</taxon>
        <taxon>Ascomycota</taxon>
        <taxon>Pezizomycotina</taxon>
        <taxon>Sordariomycetes</taxon>
        <taxon>Sordariomycetidae</taxon>
        <taxon>Cephalothecales</taxon>
        <taxon>Cephalothecaceae</taxon>
        <taxon>Phialemonium</taxon>
    </lineage>
</organism>
<protein>
    <recommendedName>
        <fullName evidence="4">Protamine P1</fullName>
    </recommendedName>
</protein>
<feature type="compositionally biased region" description="Polar residues" evidence="1">
    <location>
        <begin position="142"/>
        <end position="152"/>
    </location>
</feature>
<feature type="region of interest" description="Disordered" evidence="1">
    <location>
        <begin position="658"/>
        <end position="690"/>
    </location>
</feature>
<feature type="compositionally biased region" description="Basic residues" evidence="1">
    <location>
        <begin position="1"/>
        <end position="10"/>
    </location>
</feature>
<feature type="compositionally biased region" description="Basic residues" evidence="1">
    <location>
        <begin position="428"/>
        <end position="440"/>
    </location>
</feature>
<comment type="caution">
    <text evidence="2">The sequence shown here is derived from an EMBL/GenBank/DDBJ whole genome shotgun (WGS) entry which is preliminary data.</text>
</comment>
<gene>
    <name evidence="2" type="ORF">VTK73DRAFT_3316</name>
</gene>
<feature type="compositionally biased region" description="Basic and acidic residues" evidence="1">
    <location>
        <begin position="329"/>
        <end position="338"/>
    </location>
</feature>
<evidence type="ECO:0000313" key="2">
    <source>
        <dbReference type="EMBL" id="KAL1881987.1"/>
    </source>
</evidence>
<feature type="compositionally biased region" description="Low complexity" evidence="1">
    <location>
        <begin position="464"/>
        <end position="475"/>
    </location>
</feature>
<feature type="region of interest" description="Disordered" evidence="1">
    <location>
        <begin position="1"/>
        <end position="45"/>
    </location>
</feature>
<feature type="compositionally biased region" description="Basic and acidic residues" evidence="1">
    <location>
        <begin position="19"/>
        <end position="32"/>
    </location>
</feature>
<feature type="region of interest" description="Disordered" evidence="1">
    <location>
        <begin position="720"/>
        <end position="742"/>
    </location>
</feature>
<name>A0ABR3Y120_9PEZI</name>
<dbReference type="EMBL" id="JAZHXJ010000020">
    <property type="protein sequence ID" value="KAL1881987.1"/>
    <property type="molecule type" value="Genomic_DNA"/>
</dbReference>
<feature type="compositionally biased region" description="Polar residues" evidence="1">
    <location>
        <begin position="442"/>
        <end position="452"/>
    </location>
</feature>
<feature type="compositionally biased region" description="Basic and acidic residues" evidence="1">
    <location>
        <begin position="348"/>
        <end position="359"/>
    </location>
</feature>
<reference evidence="2 3" key="1">
    <citation type="journal article" date="2024" name="Commun. Biol.">
        <title>Comparative genomic analysis of thermophilic fungi reveals convergent evolutionary adaptations and gene losses.</title>
        <authorList>
            <person name="Steindorff A.S."/>
            <person name="Aguilar-Pontes M.V."/>
            <person name="Robinson A.J."/>
            <person name="Andreopoulos B."/>
            <person name="LaButti K."/>
            <person name="Kuo A."/>
            <person name="Mondo S."/>
            <person name="Riley R."/>
            <person name="Otillar R."/>
            <person name="Haridas S."/>
            <person name="Lipzen A."/>
            <person name="Grimwood J."/>
            <person name="Schmutz J."/>
            <person name="Clum A."/>
            <person name="Reid I.D."/>
            <person name="Moisan M.C."/>
            <person name="Butler G."/>
            <person name="Nguyen T.T.M."/>
            <person name="Dewar K."/>
            <person name="Conant G."/>
            <person name="Drula E."/>
            <person name="Henrissat B."/>
            <person name="Hansel C."/>
            <person name="Singer S."/>
            <person name="Hutchinson M.I."/>
            <person name="de Vries R.P."/>
            <person name="Natvig D.O."/>
            <person name="Powell A.J."/>
            <person name="Tsang A."/>
            <person name="Grigoriev I.V."/>
        </authorList>
    </citation>
    <scope>NUCLEOTIDE SEQUENCE [LARGE SCALE GENOMIC DNA]</scope>
    <source>
        <strain evidence="2 3">ATCC 24622</strain>
    </source>
</reference>
<sequence>MEAHRGHSRRASTPVGSLCEEHKHCETPHAPDDVLYSGSDDEYYDNPAQRRQRYEAQGQRYLQGKPVLILSAGLAGPFTREAGWENPWRSTRPVVREAPPRRFKRSLEHNRPENNAPNPLPIGGISDPSTRPRSSLDHQTEETLSPSQQEQQRALDPLSFSAGIMHSNPGTPFLDKSPLSRILLWREDVQTKLALDETVYLSPVDQINQKVPHGKKRISRLGYRYRNGAKRQRCGEKDASFLQTSPISRPQMLQDLSLSDPDRPETGMRARKAKSLHQDEGDVSFVRVAAGPAGLPGTQGHARRNSMATARGAATEPDFEGSSATHTDSQAHRPDCRTVSRRMNAQSQDREMESRKDLMESPAKFLQTMDPNIHKKFRSKDTRKKTSQGADTLLQNDEPQGQNGREELGSSAKSSASTVQGDMDHSFHFQRSRRIGRARSKPQVTSQGTFGLSTEKPRLSAGESPRSASAARRLPPALDDGVAMVPITAELAIPINDEYVEQKEPRDVSHLALEEHGPVTVDGPTLVPSTSSYHAPSMDEAHISRGTPESDPEPGVSVTQNPCMENIMASGAIKPVISPVRRHSPIRPEESLQAPPLVESARPSDAVEASIPSSELSDAEGFVIVPTSRDEWGLDPAQESPVHPSQVEDDGVLGALEAPERTGTTSLNRTQEAPQSKFRIEQQSPRAKEADVPCVLVPDGPLKGPHDLPPRLTELDSYETRTPDVAHQQSQENEAAITSPPISSPRLLEHLSLADGDGGAFEHAGLALPSPPTNCKSGLFTTDSMQMHANPPSTPTTKHSSLPTPDFTLSIKSFRDFLSPSPESSRRPKRASLLNGHLPSTQALFDAALSNPWKTKSRARRRVTFAPLPGEDDTHDDKDQTPAADRVGDAEQPTTPVVEGPYRVRVASPPLQISPAELPAVSDRFGKHFATVARKGHQVHRQGRVGRCLLPSESQQRCSSPAFDAMAEAFLRADQHAASGAGSTKTNMGSEGTPDYNVIDQHNNDAVAEVEDVAPSNDVDDVTAVLNNLDEFLDSFDVDVELEKARAARKRDAGDSDVLQAPSGLAFDSSFAASAIGLGVWD</sequence>
<feature type="compositionally biased region" description="Polar residues" evidence="1">
    <location>
        <begin position="387"/>
        <end position="403"/>
    </location>
</feature>
<keyword evidence="3" id="KW-1185">Reference proteome</keyword>
<evidence type="ECO:0000313" key="3">
    <source>
        <dbReference type="Proteomes" id="UP001586593"/>
    </source>
</evidence>
<feature type="compositionally biased region" description="Polar residues" evidence="1">
    <location>
        <begin position="662"/>
        <end position="674"/>
    </location>
</feature>
<proteinExistence type="predicted"/>
<evidence type="ECO:0000256" key="1">
    <source>
        <dbReference type="SAM" id="MobiDB-lite"/>
    </source>
</evidence>
<accession>A0ABR3Y120</accession>
<feature type="compositionally biased region" description="Polar residues" evidence="1">
    <location>
        <begin position="411"/>
        <end position="420"/>
    </location>
</feature>